<protein>
    <submittedName>
        <fullName evidence="1">Uncharacterized protein</fullName>
    </submittedName>
</protein>
<proteinExistence type="predicted"/>
<organism evidence="1">
    <name type="scientific">marine sediment metagenome</name>
    <dbReference type="NCBI Taxonomy" id="412755"/>
    <lineage>
        <taxon>unclassified sequences</taxon>
        <taxon>metagenomes</taxon>
        <taxon>ecological metagenomes</taxon>
    </lineage>
</organism>
<evidence type="ECO:0000313" key="1">
    <source>
        <dbReference type="EMBL" id="GAI81153.1"/>
    </source>
</evidence>
<sequence>MSHLSYEGQSEVDYCIECAVKHGQTAKVSMREALQRAESEGNPASEGVKEKIRDIVEELTGTEKDTDTALENENITMLNTHARDLRKYIYSTKASIGGADIDTLREIKARVDQLVAEIYVVREKEEICVPCVSWICYGNVECIEALEQAAETGDKEVFRQAVEEAKGKFQHIEEPNLVEKEPLPDYGADIAKERQRFLEQIRAEIGK</sequence>
<name>X1RKJ3_9ZZZZ</name>
<accession>X1RKJ3</accession>
<reference evidence="1" key="1">
    <citation type="journal article" date="2014" name="Front. Microbiol.">
        <title>High frequency of phylogenetically diverse reductive dehalogenase-homologous genes in deep subseafloor sedimentary metagenomes.</title>
        <authorList>
            <person name="Kawai M."/>
            <person name="Futagami T."/>
            <person name="Toyoda A."/>
            <person name="Takaki Y."/>
            <person name="Nishi S."/>
            <person name="Hori S."/>
            <person name="Arai W."/>
            <person name="Tsubouchi T."/>
            <person name="Morono Y."/>
            <person name="Uchiyama I."/>
            <person name="Ito T."/>
            <person name="Fujiyama A."/>
            <person name="Inagaki F."/>
            <person name="Takami H."/>
        </authorList>
    </citation>
    <scope>NUCLEOTIDE SEQUENCE</scope>
    <source>
        <strain evidence="1">Expedition CK06-06</strain>
    </source>
</reference>
<comment type="caution">
    <text evidence="1">The sequence shown here is derived from an EMBL/GenBank/DDBJ whole genome shotgun (WGS) entry which is preliminary data.</text>
</comment>
<dbReference type="AlphaFoldDB" id="X1RKJ3"/>
<dbReference type="EMBL" id="BARW01006819">
    <property type="protein sequence ID" value="GAI81153.1"/>
    <property type="molecule type" value="Genomic_DNA"/>
</dbReference>
<gene>
    <name evidence="1" type="ORF">S12H4_14308</name>
</gene>